<name>A0ABQ9H4E4_9NEOP</name>
<sequence>MTSFPGIQFSFYFEHFLTNTKLICSLSEKGMKGTGTARTNRMRKCPIADKNVMQKLVRGSYEVYTEENKGISAVAWRDNNVVDILSNEHGVQPVQRANRYNSKENKSL</sequence>
<organism evidence="2 3">
    <name type="scientific">Dryococelus australis</name>
    <dbReference type="NCBI Taxonomy" id="614101"/>
    <lineage>
        <taxon>Eukaryota</taxon>
        <taxon>Metazoa</taxon>
        <taxon>Ecdysozoa</taxon>
        <taxon>Arthropoda</taxon>
        <taxon>Hexapoda</taxon>
        <taxon>Insecta</taxon>
        <taxon>Pterygota</taxon>
        <taxon>Neoptera</taxon>
        <taxon>Polyneoptera</taxon>
        <taxon>Phasmatodea</taxon>
        <taxon>Verophasmatodea</taxon>
        <taxon>Anareolatae</taxon>
        <taxon>Phasmatidae</taxon>
        <taxon>Eurycanthinae</taxon>
        <taxon>Dryococelus</taxon>
    </lineage>
</organism>
<evidence type="ECO:0000313" key="2">
    <source>
        <dbReference type="EMBL" id="KAJ8879164.1"/>
    </source>
</evidence>
<dbReference type="InterPro" id="IPR052638">
    <property type="entry name" value="PiggyBac_TE-derived"/>
</dbReference>
<proteinExistence type="predicted"/>
<accession>A0ABQ9H4E4</accession>
<dbReference type="Pfam" id="PF13843">
    <property type="entry name" value="DDE_Tnp_1_7"/>
    <property type="match status" value="1"/>
</dbReference>
<comment type="caution">
    <text evidence="2">The sequence shown here is derived from an EMBL/GenBank/DDBJ whole genome shotgun (WGS) entry which is preliminary data.</text>
</comment>
<keyword evidence="3" id="KW-1185">Reference proteome</keyword>
<dbReference type="PANTHER" id="PTHR47055">
    <property type="entry name" value="DDE_TNP_1_7 DOMAIN-CONTAINING PROTEIN"/>
    <property type="match status" value="1"/>
</dbReference>
<dbReference type="PANTHER" id="PTHR47055:SF3">
    <property type="entry name" value="PHORBOL-ESTER_DAG-TYPE DOMAIN-CONTAINING PROTEIN"/>
    <property type="match status" value="1"/>
</dbReference>
<protein>
    <recommendedName>
        <fullName evidence="1">PiggyBac transposable element-derived protein domain-containing protein</fullName>
    </recommendedName>
</protein>
<gene>
    <name evidence="2" type="ORF">PR048_019770</name>
</gene>
<dbReference type="Proteomes" id="UP001159363">
    <property type="component" value="Chromosome 6"/>
</dbReference>
<feature type="domain" description="PiggyBac transposable element-derived protein" evidence="1">
    <location>
        <begin position="10"/>
        <end position="100"/>
    </location>
</feature>
<evidence type="ECO:0000259" key="1">
    <source>
        <dbReference type="Pfam" id="PF13843"/>
    </source>
</evidence>
<dbReference type="EMBL" id="JARBHB010000007">
    <property type="protein sequence ID" value="KAJ8879164.1"/>
    <property type="molecule type" value="Genomic_DNA"/>
</dbReference>
<reference evidence="2 3" key="1">
    <citation type="submission" date="2023-02" db="EMBL/GenBank/DDBJ databases">
        <title>LHISI_Scaffold_Assembly.</title>
        <authorList>
            <person name="Stuart O.P."/>
            <person name="Cleave R."/>
            <person name="Magrath M.J.L."/>
            <person name="Mikheyev A.S."/>
        </authorList>
    </citation>
    <scope>NUCLEOTIDE SEQUENCE [LARGE SCALE GENOMIC DNA]</scope>
    <source>
        <strain evidence="2">Daus_M_001</strain>
        <tissue evidence="2">Leg muscle</tissue>
    </source>
</reference>
<dbReference type="InterPro" id="IPR029526">
    <property type="entry name" value="PGBD"/>
</dbReference>
<evidence type="ECO:0000313" key="3">
    <source>
        <dbReference type="Proteomes" id="UP001159363"/>
    </source>
</evidence>